<dbReference type="PANTHER" id="PTHR33710:SF64">
    <property type="entry name" value="ENDONUCLEASE_EXONUCLEASE_PHOSPHATASE DOMAIN-CONTAINING PROTEIN"/>
    <property type="match status" value="1"/>
</dbReference>
<name>A0AAU9P7C8_9ASTR</name>
<evidence type="ECO:0000313" key="2">
    <source>
        <dbReference type="Proteomes" id="UP001157418"/>
    </source>
</evidence>
<accession>A0AAU9P7C8</accession>
<dbReference type="EMBL" id="CAKMRJ010005523">
    <property type="protein sequence ID" value="CAH1446022.1"/>
    <property type="molecule type" value="Genomic_DNA"/>
</dbReference>
<organism evidence="1 2">
    <name type="scientific">Lactuca virosa</name>
    <dbReference type="NCBI Taxonomy" id="75947"/>
    <lineage>
        <taxon>Eukaryota</taxon>
        <taxon>Viridiplantae</taxon>
        <taxon>Streptophyta</taxon>
        <taxon>Embryophyta</taxon>
        <taxon>Tracheophyta</taxon>
        <taxon>Spermatophyta</taxon>
        <taxon>Magnoliopsida</taxon>
        <taxon>eudicotyledons</taxon>
        <taxon>Gunneridae</taxon>
        <taxon>Pentapetalae</taxon>
        <taxon>asterids</taxon>
        <taxon>campanulids</taxon>
        <taxon>Asterales</taxon>
        <taxon>Asteraceae</taxon>
        <taxon>Cichorioideae</taxon>
        <taxon>Cichorieae</taxon>
        <taxon>Lactucinae</taxon>
        <taxon>Lactuca</taxon>
    </lineage>
</organism>
<dbReference type="SUPFAM" id="SSF56219">
    <property type="entry name" value="DNase I-like"/>
    <property type="match status" value="1"/>
</dbReference>
<dbReference type="Gene3D" id="3.60.10.10">
    <property type="entry name" value="Endonuclease/exonuclease/phosphatase"/>
    <property type="match status" value="1"/>
</dbReference>
<comment type="caution">
    <text evidence="1">The sequence shown here is derived from an EMBL/GenBank/DDBJ whole genome shotgun (WGS) entry which is preliminary data.</text>
</comment>
<dbReference type="InterPro" id="IPR036691">
    <property type="entry name" value="Endo/exonu/phosph_ase_sf"/>
</dbReference>
<reference evidence="1 2" key="1">
    <citation type="submission" date="2022-01" db="EMBL/GenBank/DDBJ databases">
        <authorList>
            <person name="Xiong W."/>
            <person name="Schranz E."/>
        </authorList>
    </citation>
    <scope>NUCLEOTIDE SEQUENCE [LARGE SCALE GENOMIC DNA]</scope>
</reference>
<sequence length="246" mass="28856">MENKNAIWLLMGDFNEVREKCDRLSKIVCASSMEAFNSFIHEADLEDFAMWGRKFTWMSQDGKSLSKIDRFLVCHGFLAHWNMASVTALPRLHSDHSPLILVSDFYDFGPIPFKIFNSWPQLDGLHKIVLDSWAKPIKGGDNDKLLLRKFQPLKNDIRCWRYSLRNKENEEYGELVKKIDLLELQAEQRGLSSPERASWKKWKSRIIEIDSIRRLDLNQKARESKRRCGVVEMIKRRDRTVSPSNL</sequence>
<dbReference type="Proteomes" id="UP001157418">
    <property type="component" value="Unassembled WGS sequence"/>
</dbReference>
<dbReference type="AlphaFoldDB" id="A0AAU9P7C8"/>
<keyword evidence="2" id="KW-1185">Reference proteome</keyword>
<protein>
    <recommendedName>
        <fullName evidence="3">Endonuclease/exonuclease/phosphatase domain-containing protein</fullName>
    </recommendedName>
</protein>
<dbReference type="PANTHER" id="PTHR33710">
    <property type="entry name" value="BNAC02G09200D PROTEIN"/>
    <property type="match status" value="1"/>
</dbReference>
<proteinExistence type="predicted"/>
<gene>
    <name evidence="1" type="ORF">LVIROSA_LOCUS31744</name>
</gene>
<evidence type="ECO:0008006" key="3">
    <source>
        <dbReference type="Google" id="ProtNLM"/>
    </source>
</evidence>
<evidence type="ECO:0000313" key="1">
    <source>
        <dbReference type="EMBL" id="CAH1446022.1"/>
    </source>
</evidence>